<evidence type="ECO:0000256" key="1">
    <source>
        <dbReference type="SAM" id="MobiDB-lite"/>
    </source>
</evidence>
<feature type="region of interest" description="Disordered" evidence="1">
    <location>
        <begin position="13"/>
        <end position="46"/>
    </location>
</feature>
<reference evidence="2" key="1">
    <citation type="submission" date="2022-08" db="UniProtKB">
        <authorList>
            <consortium name="EnsemblMetazoa"/>
        </authorList>
    </citation>
    <scope>IDENTIFICATION</scope>
</reference>
<organism evidence="2">
    <name type="scientific">Anopheles coluzzii</name>
    <name type="common">African malaria mosquito</name>
    <dbReference type="NCBI Taxonomy" id="1518534"/>
    <lineage>
        <taxon>Eukaryota</taxon>
        <taxon>Metazoa</taxon>
        <taxon>Ecdysozoa</taxon>
        <taxon>Arthropoda</taxon>
        <taxon>Hexapoda</taxon>
        <taxon>Insecta</taxon>
        <taxon>Pterygota</taxon>
        <taxon>Neoptera</taxon>
        <taxon>Endopterygota</taxon>
        <taxon>Diptera</taxon>
        <taxon>Nematocera</taxon>
        <taxon>Culicoidea</taxon>
        <taxon>Culicidae</taxon>
        <taxon>Anophelinae</taxon>
        <taxon>Anopheles</taxon>
    </lineage>
</organism>
<protein>
    <submittedName>
        <fullName evidence="2">Uncharacterized protein</fullName>
    </submittedName>
</protein>
<sequence>MILPWLAVRQRDEATTPNLPPNAPPVKWLSSPRPQQKKPSGFETGQHPSLDVISNVLSCGFAPGSRSKKATETTTSWAPGARPSAAILIFSSSASCRRFALARRFWNQILTWVSVSRSDELNSARSAMLRYCFSRNFFSSDSSCWVVNGAPKAHVTRRTGKNIDPFPAVRCRPNEQTQANTRERSFNHNKTPSTVGETH</sequence>
<dbReference type="Proteomes" id="UP000075882">
    <property type="component" value="Unassembled WGS sequence"/>
</dbReference>
<evidence type="ECO:0000313" key="2">
    <source>
        <dbReference type="EnsemblMetazoa" id="ACOM028771-PA.1"/>
    </source>
</evidence>
<proteinExistence type="predicted"/>
<feature type="compositionally biased region" description="Polar residues" evidence="1">
    <location>
        <begin position="188"/>
        <end position="199"/>
    </location>
</feature>
<dbReference type="EnsemblMetazoa" id="ACOM028771-RA">
    <property type="protein sequence ID" value="ACOM028771-PA.1"/>
    <property type="gene ID" value="ACOM028771"/>
</dbReference>
<accession>A0A8W7PCG5</accession>
<name>A0A8W7PCG5_ANOCL</name>
<feature type="region of interest" description="Disordered" evidence="1">
    <location>
        <begin position="171"/>
        <end position="199"/>
    </location>
</feature>
<dbReference type="AlphaFoldDB" id="A0A8W7PCG5"/>